<protein>
    <submittedName>
        <fullName evidence="20">Peptidoglycan glycosyltransferase</fullName>
    </submittedName>
</protein>
<evidence type="ECO:0000256" key="7">
    <source>
        <dbReference type="ARBA" id="ARBA00022801"/>
    </source>
</evidence>
<dbReference type="SUPFAM" id="SSF53955">
    <property type="entry name" value="Lysozyme-like"/>
    <property type="match status" value="1"/>
</dbReference>
<dbReference type="InterPro" id="IPR001460">
    <property type="entry name" value="PCN-bd_Tpept"/>
</dbReference>
<keyword evidence="12" id="KW-0511">Multifunctional enzyme</keyword>
<dbReference type="GO" id="GO:0008658">
    <property type="term" value="F:penicillin binding"/>
    <property type="evidence" value="ECO:0007669"/>
    <property type="project" value="InterPro"/>
</dbReference>
<dbReference type="GO" id="GO:0009002">
    <property type="term" value="F:serine-type D-Ala-D-Ala carboxypeptidase activity"/>
    <property type="evidence" value="ECO:0007669"/>
    <property type="project" value="UniProtKB-EC"/>
</dbReference>
<dbReference type="EMBL" id="PISD01000066">
    <property type="protein sequence ID" value="PKG26495.1"/>
    <property type="molecule type" value="Genomic_DNA"/>
</dbReference>
<keyword evidence="4" id="KW-0328">Glycosyltransferase</keyword>
<evidence type="ECO:0000256" key="3">
    <source>
        <dbReference type="ARBA" id="ARBA00022670"/>
    </source>
</evidence>
<dbReference type="Gene3D" id="3.90.1310.40">
    <property type="match status" value="1"/>
</dbReference>
<evidence type="ECO:0000259" key="19">
    <source>
        <dbReference type="Pfam" id="PF00912"/>
    </source>
</evidence>
<comment type="catalytic activity">
    <reaction evidence="14">
        <text>Preferential cleavage: (Ac)2-L-Lys-D-Ala-|-D-Ala. Also transpeptidation of peptidyl-alanyl moieties that are N-acyl substituents of D-alanine.</text>
        <dbReference type="EC" id="3.4.16.4"/>
    </reaction>
</comment>
<feature type="compositionally biased region" description="Basic and acidic residues" evidence="16">
    <location>
        <begin position="918"/>
        <end position="978"/>
    </location>
</feature>
<comment type="catalytic activity">
    <reaction evidence="15">
        <text>[GlcNAc-(1-&gt;4)-Mur2Ac(oyl-L-Ala-gamma-D-Glu-L-Lys-D-Ala-D-Ala)](n)-di-trans,octa-cis-undecaprenyl diphosphate + beta-D-GlcNAc-(1-&gt;4)-Mur2Ac(oyl-L-Ala-gamma-D-Glu-L-Lys-D-Ala-D-Ala)-di-trans,octa-cis-undecaprenyl diphosphate = [GlcNAc-(1-&gt;4)-Mur2Ac(oyl-L-Ala-gamma-D-Glu-L-Lys-D-Ala-D-Ala)](n+1)-di-trans,octa-cis-undecaprenyl diphosphate + di-trans,octa-cis-undecaprenyl diphosphate + H(+)</text>
        <dbReference type="Rhea" id="RHEA:23708"/>
        <dbReference type="Rhea" id="RHEA-COMP:9602"/>
        <dbReference type="Rhea" id="RHEA-COMP:9603"/>
        <dbReference type="ChEBI" id="CHEBI:15378"/>
        <dbReference type="ChEBI" id="CHEBI:58405"/>
        <dbReference type="ChEBI" id="CHEBI:60033"/>
        <dbReference type="ChEBI" id="CHEBI:78435"/>
        <dbReference type="EC" id="2.4.99.28"/>
    </reaction>
</comment>
<dbReference type="GO" id="GO:0008955">
    <property type="term" value="F:peptidoglycan glycosyltransferase activity"/>
    <property type="evidence" value="ECO:0007669"/>
    <property type="project" value="UniProtKB-EC"/>
</dbReference>
<dbReference type="Gene3D" id="3.40.710.10">
    <property type="entry name" value="DD-peptidase/beta-lactamase superfamily"/>
    <property type="match status" value="1"/>
</dbReference>
<evidence type="ECO:0000256" key="2">
    <source>
        <dbReference type="ARBA" id="ARBA00022645"/>
    </source>
</evidence>
<dbReference type="InterPro" id="IPR036950">
    <property type="entry name" value="PBP_transglycosylase"/>
</dbReference>
<keyword evidence="10 17" id="KW-1133">Transmembrane helix</keyword>
<evidence type="ECO:0000259" key="18">
    <source>
        <dbReference type="Pfam" id="PF00905"/>
    </source>
</evidence>
<dbReference type="GO" id="GO:0008360">
    <property type="term" value="P:regulation of cell shape"/>
    <property type="evidence" value="ECO:0007669"/>
    <property type="project" value="UniProtKB-KW"/>
</dbReference>
<reference evidence="20 21" key="1">
    <citation type="journal article" date="2010" name="Int. J. Syst. Evol. Microbiol.">
        <title>Bacillus horneckiae sp. nov., isolated from a spacecraft-assembly clean room.</title>
        <authorList>
            <person name="Vaishampayan P."/>
            <person name="Probst A."/>
            <person name="Krishnamurthi S."/>
            <person name="Ghosh S."/>
            <person name="Osman S."/>
            <person name="McDowall A."/>
            <person name="Ruckmani A."/>
            <person name="Mayilraj S."/>
            <person name="Venkateswaran K."/>
        </authorList>
    </citation>
    <scope>NUCLEOTIDE SEQUENCE [LARGE SCALE GENOMIC DNA]</scope>
    <source>
        <strain evidence="21">1PO1SC</strain>
    </source>
</reference>
<dbReference type="Gene3D" id="1.10.3810.10">
    <property type="entry name" value="Biosynthetic peptidoglycan transglycosylase-like"/>
    <property type="match status" value="1"/>
</dbReference>
<evidence type="ECO:0000256" key="13">
    <source>
        <dbReference type="ARBA" id="ARBA00023316"/>
    </source>
</evidence>
<dbReference type="GO" id="GO:0006508">
    <property type="term" value="P:proteolysis"/>
    <property type="evidence" value="ECO:0007669"/>
    <property type="project" value="UniProtKB-KW"/>
</dbReference>
<evidence type="ECO:0000313" key="20">
    <source>
        <dbReference type="EMBL" id="PKG26495.1"/>
    </source>
</evidence>
<feature type="region of interest" description="Disordered" evidence="16">
    <location>
        <begin position="910"/>
        <end position="989"/>
    </location>
</feature>
<dbReference type="PANTHER" id="PTHR32282:SF32">
    <property type="entry name" value="PENICILLIN-BINDING PROTEIN 2A"/>
    <property type="match status" value="1"/>
</dbReference>
<dbReference type="InterPro" id="IPR023346">
    <property type="entry name" value="Lysozyme-like_dom_sf"/>
</dbReference>
<sequence>MYVILGGLMRMKEAFRKLIEKAQPAFGFLTNRKAKKGASITYQVVWNLLLLIMITVILGGAFAGAAGAGYFASLVKDEPIRSYENMKKDIYNYEETSQLYFADDVYLGKVRTDLEREEVKLDNVSEYVKDAVIATEDEYFYEHDGVVPKAIMRALFQEVTNSSTQSGGSTLTQQLIKNQILTNEVSFDRKAKEILLALRLERFFEKDEILEAYLNVSTFGRNAEGRNVAGVQSAAQGLFGVDAKDLNLPQSAFIAGLPQSPFGYTPFMQGGGLKDEESLQPGISRMNTVLKRMYDDERISQDEYNKALDYDIVGDFRKPKNDDALENYPYLTNEIQERAKELLAGILAEQDGYEEKDLTGELAEEYKTLADRAIRQNGYRIHSTVDKKIYDAWQKVAKDYPYYGPAKAQMKIVDGKDQEVMEPVEVGAMLIENNTGKIISFVGGRGKNVSINPEVNHATGTIRPNGSTMKPLLVYGPAFEMGKAQPGTILPDVPLYLNPGLGRPWPNNYTMTYNGLVSARYALEQSFNVPAAKLYKDIKDQRPTTYLEKMGFTSLTKDDHVNLAASLGALQKGVSVEENTNAYTTFVNNGKFIDAYIIEKITDKQGNLIYEHKKEEVDVFSPQTAYLTLDLMRGVINNGTATAIKSRLKFSADWAGKTGTGNQFEDAWFVASNPNVTAGIWTGYDTPKSLKASGNLSYSMRTNYLWADLVNAAYDVNPELMKPNSTFKRPDGIVSRSFCAISGLLPSEACSKAGLVDTDLFNAKFVPTQTDKSLGTGRLVRIGDMKYLALESTPEEFSEPGMVLDPDYIEQLFGIKANPSDLIPKKDRWSNVLVAANKMADNGKAPGAPGIKASGGSISWGKHPEGDVIGYRIYKDGKKVGIVKAGDSLSYKGGNGSYHVTAVDIAGKESSPSNVVELGKKEAAEKETAADKDKSKDKDVKKQDEDKKENETEEKPKDEEKPTPDKPEDVDKDKKEEDNNSPADNGEES</sequence>
<keyword evidence="6 17" id="KW-0812">Transmembrane</keyword>
<keyword evidence="8" id="KW-0133">Cell shape</keyword>
<dbReference type="InterPro" id="IPR013783">
    <property type="entry name" value="Ig-like_fold"/>
</dbReference>
<proteinExistence type="predicted"/>
<dbReference type="PANTHER" id="PTHR32282">
    <property type="entry name" value="BINDING PROTEIN TRANSPEPTIDASE, PUTATIVE-RELATED"/>
    <property type="match status" value="1"/>
</dbReference>
<evidence type="ECO:0000256" key="10">
    <source>
        <dbReference type="ARBA" id="ARBA00022989"/>
    </source>
</evidence>
<accession>A0A2N0ZAE9</accession>
<dbReference type="InterPro" id="IPR050396">
    <property type="entry name" value="Glycosyltr_51/Transpeptidase"/>
</dbReference>
<evidence type="ECO:0000313" key="21">
    <source>
        <dbReference type="Proteomes" id="UP000233343"/>
    </source>
</evidence>
<dbReference type="InterPro" id="IPR012338">
    <property type="entry name" value="Beta-lactam/transpept-like"/>
</dbReference>
<evidence type="ECO:0000256" key="14">
    <source>
        <dbReference type="ARBA" id="ARBA00034000"/>
    </source>
</evidence>
<dbReference type="Gene3D" id="2.60.40.10">
    <property type="entry name" value="Immunoglobulins"/>
    <property type="match status" value="1"/>
</dbReference>
<evidence type="ECO:0000256" key="17">
    <source>
        <dbReference type="SAM" id="Phobius"/>
    </source>
</evidence>
<dbReference type="GO" id="GO:0030288">
    <property type="term" value="C:outer membrane-bounded periplasmic space"/>
    <property type="evidence" value="ECO:0007669"/>
    <property type="project" value="TreeGrafter"/>
</dbReference>
<dbReference type="SUPFAM" id="SSF56601">
    <property type="entry name" value="beta-lactamase/transpeptidase-like"/>
    <property type="match status" value="1"/>
</dbReference>
<dbReference type="GO" id="GO:0071555">
    <property type="term" value="P:cell wall organization"/>
    <property type="evidence" value="ECO:0007669"/>
    <property type="project" value="UniProtKB-KW"/>
</dbReference>
<evidence type="ECO:0000256" key="5">
    <source>
        <dbReference type="ARBA" id="ARBA00022679"/>
    </source>
</evidence>
<evidence type="ECO:0000256" key="4">
    <source>
        <dbReference type="ARBA" id="ARBA00022676"/>
    </source>
</evidence>
<keyword evidence="13" id="KW-0961">Cell wall biogenesis/degradation</keyword>
<dbReference type="GO" id="GO:0009252">
    <property type="term" value="P:peptidoglycan biosynthetic process"/>
    <property type="evidence" value="ECO:0007669"/>
    <property type="project" value="UniProtKB-KW"/>
</dbReference>
<evidence type="ECO:0000256" key="6">
    <source>
        <dbReference type="ARBA" id="ARBA00022692"/>
    </source>
</evidence>
<keyword evidence="11 17" id="KW-0472">Membrane</keyword>
<comment type="caution">
    <text evidence="20">The sequence shown here is derived from an EMBL/GenBank/DDBJ whole genome shotgun (WGS) entry which is preliminary data.</text>
</comment>
<feature type="domain" description="Penicillin-binding protein transpeptidase" evidence="18">
    <location>
        <begin position="427"/>
        <end position="674"/>
    </location>
</feature>
<dbReference type="Proteomes" id="UP000233343">
    <property type="component" value="Unassembled WGS sequence"/>
</dbReference>
<dbReference type="Pfam" id="PF00912">
    <property type="entry name" value="Transgly"/>
    <property type="match status" value="1"/>
</dbReference>
<keyword evidence="21" id="KW-1185">Reference proteome</keyword>
<keyword evidence="9" id="KW-0573">Peptidoglycan synthesis</keyword>
<keyword evidence="3" id="KW-0645">Protease</keyword>
<evidence type="ECO:0000256" key="15">
    <source>
        <dbReference type="ARBA" id="ARBA00049902"/>
    </source>
</evidence>
<feature type="domain" description="Glycosyl transferase family 51" evidence="19">
    <location>
        <begin position="107"/>
        <end position="293"/>
    </location>
</feature>
<evidence type="ECO:0000256" key="12">
    <source>
        <dbReference type="ARBA" id="ARBA00023268"/>
    </source>
</evidence>
<keyword evidence="2" id="KW-0121">Carboxypeptidase</keyword>
<evidence type="ECO:0000256" key="16">
    <source>
        <dbReference type="SAM" id="MobiDB-lite"/>
    </source>
</evidence>
<evidence type="ECO:0000256" key="11">
    <source>
        <dbReference type="ARBA" id="ARBA00023136"/>
    </source>
</evidence>
<keyword evidence="5 20" id="KW-0808">Transferase</keyword>
<feature type="transmembrane region" description="Helical" evidence="17">
    <location>
        <begin position="44"/>
        <end position="72"/>
    </location>
</feature>
<dbReference type="AlphaFoldDB" id="A0A2N0ZAE9"/>
<dbReference type="InterPro" id="IPR001264">
    <property type="entry name" value="Glyco_trans_51"/>
</dbReference>
<evidence type="ECO:0000256" key="1">
    <source>
        <dbReference type="ARBA" id="ARBA00022475"/>
    </source>
</evidence>
<keyword evidence="7" id="KW-0378">Hydrolase</keyword>
<organism evidence="20 21">
    <name type="scientific">Cytobacillus horneckiae</name>
    <dbReference type="NCBI Taxonomy" id="549687"/>
    <lineage>
        <taxon>Bacteria</taxon>
        <taxon>Bacillati</taxon>
        <taxon>Bacillota</taxon>
        <taxon>Bacilli</taxon>
        <taxon>Bacillales</taxon>
        <taxon>Bacillaceae</taxon>
        <taxon>Cytobacillus</taxon>
    </lineage>
</organism>
<evidence type="ECO:0000256" key="8">
    <source>
        <dbReference type="ARBA" id="ARBA00022960"/>
    </source>
</evidence>
<name>A0A2N0ZAE9_9BACI</name>
<gene>
    <name evidence="20" type="ORF">CWS20_23850</name>
</gene>
<evidence type="ECO:0000256" key="9">
    <source>
        <dbReference type="ARBA" id="ARBA00022984"/>
    </source>
</evidence>
<keyword evidence="1" id="KW-1003">Cell membrane</keyword>
<dbReference type="Pfam" id="PF00905">
    <property type="entry name" value="Transpeptidase"/>
    <property type="match status" value="1"/>
</dbReference>